<accession>A0AAN1WFA0</accession>
<dbReference type="InterPro" id="IPR036388">
    <property type="entry name" value="WH-like_DNA-bd_sf"/>
</dbReference>
<evidence type="ECO:0000259" key="4">
    <source>
        <dbReference type="PROSITE" id="PS50043"/>
    </source>
</evidence>
<dbReference type="Pfam" id="PF00072">
    <property type="entry name" value="Response_reg"/>
    <property type="match status" value="1"/>
</dbReference>
<dbReference type="InterPro" id="IPR050595">
    <property type="entry name" value="Bact_response_regulator"/>
</dbReference>
<dbReference type="InterPro" id="IPR016032">
    <property type="entry name" value="Sig_transdc_resp-reg_C-effctor"/>
</dbReference>
<dbReference type="AlphaFoldDB" id="A0AAN1WFA0"/>
<dbReference type="PANTHER" id="PTHR44591:SF3">
    <property type="entry name" value="RESPONSE REGULATORY DOMAIN-CONTAINING PROTEIN"/>
    <property type="match status" value="1"/>
</dbReference>
<evidence type="ECO:0008006" key="8">
    <source>
        <dbReference type="Google" id="ProtNLM"/>
    </source>
</evidence>
<dbReference type="PANTHER" id="PTHR44591">
    <property type="entry name" value="STRESS RESPONSE REGULATOR PROTEIN 1"/>
    <property type="match status" value="1"/>
</dbReference>
<dbReference type="PRINTS" id="PR00038">
    <property type="entry name" value="HTHLUXR"/>
</dbReference>
<gene>
    <name evidence="6" type="ORF">MARGE09_P0739</name>
</gene>
<dbReference type="RefSeq" id="WP_236986034.1">
    <property type="nucleotide sequence ID" value="NZ_AP023086.1"/>
</dbReference>
<dbReference type="Proteomes" id="UP001320119">
    <property type="component" value="Chromosome"/>
</dbReference>
<sequence>MNAKPSSDTILVVDDSPETLSLINDTLEQVGLTCLVALDPKQGLHIAQKMQPDLILLDGVMPTMSGFEFCQTCKIQPELRAIPIIFMTGMSDSESIVKAFSAGGIDYVTKPIDTQALVARIRVHLATAKIIRSAQSALDQAGQHIFAVDRSGKLLWQTPQVQESLERYNISQASGPTDWLSTTFWPAVERWICELDRNTQETYSTHAGTVKSAALGNSSLNLHINGQHLHLDILLGGGALGTNPAPFQKTPGEANANEILIRLHANNDRDDNHILMNAFGLSQRESDVLIWIARGKTNREMGHILGISPRTINKHLEQVFKKLEVDNRTNAAAKAIPLLRR</sequence>
<proteinExistence type="predicted"/>
<feature type="modified residue" description="4-aspartylphosphate" evidence="3">
    <location>
        <position position="58"/>
    </location>
</feature>
<dbReference type="InterPro" id="IPR011006">
    <property type="entry name" value="CheY-like_superfamily"/>
</dbReference>
<dbReference type="GO" id="GO:0003677">
    <property type="term" value="F:DNA binding"/>
    <property type="evidence" value="ECO:0007669"/>
    <property type="project" value="UniProtKB-KW"/>
</dbReference>
<dbReference type="SMART" id="SM00448">
    <property type="entry name" value="REC"/>
    <property type="match status" value="1"/>
</dbReference>
<evidence type="ECO:0000313" key="7">
    <source>
        <dbReference type="Proteomes" id="UP001320119"/>
    </source>
</evidence>
<keyword evidence="1 3" id="KW-0597">Phosphoprotein</keyword>
<feature type="domain" description="HTH luxR-type" evidence="4">
    <location>
        <begin position="274"/>
        <end position="339"/>
    </location>
</feature>
<dbReference type="GO" id="GO:0000160">
    <property type="term" value="P:phosphorelay signal transduction system"/>
    <property type="evidence" value="ECO:0007669"/>
    <property type="project" value="InterPro"/>
</dbReference>
<dbReference type="SUPFAM" id="SSF52172">
    <property type="entry name" value="CheY-like"/>
    <property type="match status" value="1"/>
</dbReference>
<dbReference type="CDD" id="cd06170">
    <property type="entry name" value="LuxR_C_like"/>
    <property type="match status" value="1"/>
</dbReference>
<dbReference type="InterPro" id="IPR000792">
    <property type="entry name" value="Tscrpt_reg_LuxR_C"/>
</dbReference>
<dbReference type="Gene3D" id="1.10.10.10">
    <property type="entry name" value="Winged helix-like DNA-binding domain superfamily/Winged helix DNA-binding domain"/>
    <property type="match status" value="1"/>
</dbReference>
<evidence type="ECO:0000256" key="3">
    <source>
        <dbReference type="PROSITE-ProRule" id="PRU00169"/>
    </source>
</evidence>
<dbReference type="SUPFAM" id="SSF46894">
    <property type="entry name" value="C-terminal effector domain of the bipartite response regulators"/>
    <property type="match status" value="1"/>
</dbReference>
<dbReference type="PROSITE" id="PS50043">
    <property type="entry name" value="HTH_LUXR_2"/>
    <property type="match status" value="1"/>
</dbReference>
<keyword evidence="7" id="KW-1185">Reference proteome</keyword>
<evidence type="ECO:0000256" key="2">
    <source>
        <dbReference type="ARBA" id="ARBA00023125"/>
    </source>
</evidence>
<dbReference type="Pfam" id="PF00196">
    <property type="entry name" value="GerE"/>
    <property type="match status" value="1"/>
</dbReference>
<evidence type="ECO:0000259" key="5">
    <source>
        <dbReference type="PROSITE" id="PS50110"/>
    </source>
</evidence>
<dbReference type="SMART" id="SM00421">
    <property type="entry name" value="HTH_LUXR"/>
    <property type="match status" value="1"/>
</dbReference>
<organism evidence="6 7">
    <name type="scientific">Marinagarivorans cellulosilyticus</name>
    <dbReference type="NCBI Taxonomy" id="2721545"/>
    <lineage>
        <taxon>Bacteria</taxon>
        <taxon>Pseudomonadati</taxon>
        <taxon>Pseudomonadota</taxon>
        <taxon>Gammaproteobacteria</taxon>
        <taxon>Cellvibrionales</taxon>
        <taxon>Cellvibrionaceae</taxon>
        <taxon>Marinagarivorans</taxon>
    </lineage>
</organism>
<reference evidence="6 7" key="1">
    <citation type="journal article" date="2022" name="IScience">
        <title>An ultrasensitive nanofiber-based assay for enzymatic hydrolysis and deep-sea microbial degradation of cellulose.</title>
        <authorList>
            <person name="Tsudome M."/>
            <person name="Tachioka M."/>
            <person name="Miyazaki M."/>
            <person name="Uchimura K."/>
            <person name="Tsuda M."/>
            <person name="Takaki Y."/>
            <person name="Deguchi S."/>
        </authorList>
    </citation>
    <scope>NUCLEOTIDE SEQUENCE [LARGE SCALE GENOMIC DNA]</scope>
    <source>
        <strain evidence="6 7">GE09</strain>
    </source>
</reference>
<dbReference type="KEGG" id="marq:MARGE09_P0739"/>
<keyword evidence="2" id="KW-0238">DNA-binding</keyword>
<dbReference type="InterPro" id="IPR001789">
    <property type="entry name" value="Sig_transdc_resp-reg_receiver"/>
</dbReference>
<protein>
    <recommendedName>
        <fullName evidence="8">DNA-binding response regulator</fullName>
    </recommendedName>
</protein>
<dbReference type="PROSITE" id="PS50110">
    <property type="entry name" value="RESPONSE_REGULATORY"/>
    <property type="match status" value="1"/>
</dbReference>
<dbReference type="Gene3D" id="3.40.50.2300">
    <property type="match status" value="1"/>
</dbReference>
<evidence type="ECO:0000256" key="1">
    <source>
        <dbReference type="ARBA" id="ARBA00022553"/>
    </source>
</evidence>
<dbReference type="EMBL" id="AP023086">
    <property type="protein sequence ID" value="BCD96539.1"/>
    <property type="molecule type" value="Genomic_DNA"/>
</dbReference>
<dbReference type="GO" id="GO:0006355">
    <property type="term" value="P:regulation of DNA-templated transcription"/>
    <property type="evidence" value="ECO:0007669"/>
    <property type="project" value="InterPro"/>
</dbReference>
<feature type="domain" description="Response regulatory" evidence="5">
    <location>
        <begin position="9"/>
        <end position="125"/>
    </location>
</feature>
<name>A0AAN1WFA0_9GAMM</name>
<evidence type="ECO:0000313" key="6">
    <source>
        <dbReference type="EMBL" id="BCD96539.1"/>
    </source>
</evidence>